<reference evidence="2 3" key="1">
    <citation type="submission" date="2019-05" db="EMBL/GenBank/DDBJ databases">
        <title>Another draft genome of Portunus trituberculatus and its Hox gene families provides insights of decapod evolution.</title>
        <authorList>
            <person name="Jeong J.-H."/>
            <person name="Song I."/>
            <person name="Kim S."/>
            <person name="Choi T."/>
            <person name="Kim D."/>
            <person name="Ryu S."/>
            <person name="Kim W."/>
        </authorList>
    </citation>
    <scope>NUCLEOTIDE SEQUENCE [LARGE SCALE GENOMIC DNA]</scope>
    <source>
        <tissue evidence="2">Muscle</tissue>
    </source>
</reference>
<proteinExistence type="predicted"/>
<evidence type="ECO:0000313" key="2">
    <source>
        <dbReference type="EMBL" id="MPC18877.1"/>
    </source>
</evidence>
<evidence type="ECO:0000256" key="1">
    <source>
        <dbReference type="SAM" id="MobiDB-lite"/>
    </source>
</evidence>
<sequence>MFQVCRTGVPGEGAATRRLITNLDLLATCVYGSGDEAPLLTQAAVKYMEIPKSSYVRCVGSVVKGEQSRAAGRPRGRLPVRRDPSSGQSSTSRRTEGGILRAWGRLDLQEEARREP</sequence>
<dbReference type="AlphaFoldDB" id="A0A5B7DCE2"/>
<evidence type="ECO:0000313" key="3">
    <source>
        <dbReference type="Proteomes" id="UP000324222"/>
    </source>
</evidence>
<keyword evidence="3" id="KW-1185">Reference proteome</keyword>
<name>A0A5B7DCE2_PORTR</name>
<organism evidence="2 3">
    <name type="scientific">Portunus trituberculatus</name>
    <name type="common">Swimming crab</name>
    <name type="synonym">Neptunus trituberculatus</name>
    <dbReference type="NCBI Taxonomy" id="210409"/>
    <lineage>
        <taxon>Eukaryota</taxon>
        <taxon>Metazoa</taxon>
        <taxon>Ecdysozoa</taxon>
        <taxon>Arthropoda</taxon>
        <taxon>Crustacea</taxon>
        <taxon>Multicrustacea</taxon>
        <taxon>Malacostraca</taxon>
        <taxon>Eumalacostraca</taxon>
        <taxon>Eucarida</taxon>
        <taxon>Decapoda</taxon>
        <taxon>Pleocyemata</taxon>
        <taxon>Brachyura</taxon>
        <taxon>Eubrachyura</taxon>
        <taxon>Portunoidea</taxon>
        <taxon>Portunidae</taxon>
        <taxon>Portuninae</taxon>
        <taxon>Portunus</taxon>
    </lineage>
</organism>
<accession>A0A5B7DCE2</accession>
<comment type="caution">
    <text evidence="2">The sequence shown here is derived from an EMBL/GenBank/DDBJ whole genome shotgun (WGS) entry which is preliminary data.</text>
</comment>
<dbReference type="EMBL" id="VSRR010000717">
    <property type="protein sequence ID" value="MPC18877.1"/>
    <property type="molecule type" value="Genomic_DNA"/>
</dbReference>
<gene>
    <name evidence="2" type="ORF">E2C01_011772</name>
</gene>
<dbReference type="Proteomes" id="UP000324222">
    <property type="component" value="Unassembled WGS sequence"/>
</dbReference>
<protein>
    <submittedName>
        <fullName evidence="2">Uncharacterized protein</fullName>
    </submittedName>
</protein>
<feature type="region of interest" description="Disordered" evidence="1">
    <location>
        <begin position="64"/>
        <end position="102"/>
    </location>
</feature>